<keyword evidence="3" id="KW-1185">Reference proteome</keyword>
<name>A0A8J5N3Q2_HOMAM</name>
<accession>A0A8J5N3Q2</accession>
<sequence length="151" mass="17043">MAHAAQGDWLQHLAPFQHRLLPHLWMATILPLEHAPQTTMNPIRLDGGSCSVTTRTIRSVYKSCLAFYLLLGKLDRNNSFPTPVLPRSYLSSIVWQQIAQHRAFTFSDDGGWINSMEILHESSVYKDSRQPTRPKDSGCEASSWSSGFSLQ</sequence>
<comment type="caution">
    <text evidence="2">The sequence shown here is derived from an EMBL/GenBank/DDBJ whole genome shotgun (WGS) entry which is preliminary data.</text>
</comment>
<dbReference type="Proteomes" id="UP000747542">
    <property type="component" value="Unassembled WGS sequence"/>
</dbReference>
<evidence type="ECO:0000313" key="2">
    <source>
        <dbReference type="EMBL" id="KAG7172489.1"/>
    </source>
</evidence>
<dbReference type="EMBL" id="JAHLQT010010884">
    <property type="protein sequence ID" value="KAG7172489.1"/>
    <property type="molecule type" value="Genomic_DNA"/>
</dbReference>
<feature type="non-terminal residue" evidence="2">
    <location>
        <position position="1"/>
    </location>
</feature>
<feature type="compositionally biased region" description="Polar residues" evidence="1">
    <location>
        <begin position="140"/>
        <end position="151"/>
    </location>
</feature>
<protein>
    <submittedName>
        <fullName evidence="2">Uncharacterized protein</fullName>
    </submittedName>
</protein>
<organism evidence="2 3">
    <name type="scientific">Homarus americanus</name>
    <name type="common">American lobster</name>
    <dbReference type="NCBI Taxonomy" id="6706"/>
    <lineage>
        <taxon>Eukaryota</taxon>
        <taxon>Metazoa</taxon>
        <taxon>Ecdysozoa</taxon>
        <taxon>Arthropoda</taxon>
        <taxon>Crustacea</taxon>
        <taxon>Multicrustacea</taxon>
        <taxon>Malacostraca</taxon>
        <taxon>Eumalacostraca</taxon>
        <taxon>Eucarida</taxon>
        <taxon>Decapoda</taxon>
        <taxon>Pleocyemata</taxon>
        <taxon>Astacidea</taxon>
        <taxon>Nephropoidea</taxon>
        <taxon>Nephropidae</taxon>
        <taxon>Homarus</taxon>
    </lineage>
</organism>
<evidence type="ECO:0000256" key="1">
    <source>
        <dbReference type="SAM" id="MobiDB-lite"/>
    </source>
</evidence>
<evidence type="ECO:0000313" key="3">
    <source>
        <dbReference type="Proteomes" id="UP000747542"/>
    </source>
</evidence>
<feature type="compositionally biased region" description="Basic and acidic residues" evidence="1">
    <location>
        <begin position="125"/>
        <end position="138"/>
    </location>
</feature>
<dbReference type="AlphaFoldDB" id="A0A8J5N3Q2"/>
<gene>
    <name evidence="2" type="ORF">Hamer_G026817</name>
</gene>
<reference evidence="2" key="1">
    <citation type="journal article" date="2021" name="Sci. Adv.">
        <title>The American lobster genome reveals insights on longevity, neural, and immune adaptations.</title>
        <authorList>
            <person name="Polinski J.M."/>
            <person name="Zimin A.V."/>
            <person name="Clark K.F."/>
            <person name="Kohn A.B."/>
            <person name="Sadowski N."/>
            <person name="Timp W."/>
            <person name="Ptitsyn A."/>
            <person name="Khanna P."/>
            <person name="Romanova D.Y."/>
            <person name="Williams P."/>
            <person name="Greenwood S.J."/>
            <person name="Moroz L.L."/>
            <person name="Walt D.R."/>
            <person name="Bodnar A.G."/>
        </authorList>
    </citation>
    <scope>NUCLEOTIDE SEQUENCE</scope>
    <source>
        <strain evidence="2">GMGI-L3</strain>
    </source>
</reference>
<feature type="region of interest" description="Disordered" evidence="1">
    <location>
        <begin position="125"/>
        <end position="151"/>
    </location>
</feature>
<proteinExistence type="predicted"/>